<dbReference type="RefSeq" id="WP_079603718.1">
    <property type="nucleotide sequence ID" value="NZ_LT670817.1"/>
</dbReference>
<dbReference type="InterPro" id="IPR054655">
    <property type="entry name" value="XrtV-like"/>
</dbReference>
<dbReference type="NCBIfam" id="NF045607">
    <property type="entry name" value="exo_Victor_syst"/>
    <property type="match status" value="1"/>
</dbReference>
<evidence type="ECO:0000256" key="1">
    <source>
        <dbReference type="SAM" id="Phobius"/>
    </source>
</evidence>
<evidence type="ECO:0000313" key="3">
    <source>
        <dbReference type="Proteomes" id="UP000189796"/>
    </source>
</evidence>
<sequence>MTTFFDALTVICFIVLVVAFFRFTERDTPTLLRYILSGIAIATANQLGNRGYVGLGYILVIAAMVFGWLSFSKPRVDP</sequence>
<feature type="transmembrane region" description="Helical" evidence="1">
    <location>
        <begin position="54"/>
        <end position="71"/>
    </location>
</feature>
<evidence type="ECO:0000313" key="2">
    <source>
        <dbReference type="EMBL" id="SHH50180.1"/>
    </source>
</evidence>
<dbReference type="EMBL" id="LT670817">
    <property type="protein sequence ID" value="SHH50180.1"/>
    <property type="molecule type" value="Genomic_DNA"/>
</dbReference>
<name>A0A1M5THQ0_9BRAD</name>
<reference evidence="2 3" key="1">
    <citation type="submission" date="2016-11" db="EMBL/GenBank/DDBJ databases">
        <authorList>
            <person name="Jaros S."/>
            <person name="Januszkiewicz K."/>
            <person name="Wedrychowicz H."/>
        </authorList>
    </citation>
    <scope>NUCLEOTIDE SEQUENCE [LARGE SCALE GENOMIC DNA]</scope>
    <source>
        <strain evidence="2 3">GAS138</strain>
    </source>
</reference>
<keyword evidence="1" id="KW-0812">Transmembrane</keyword>
<keyword evidence="1" id="KW-0472">Membrane</keyword>
<keyword evidence="1" id="KW-1133">Transmembrane helix</keyword>
<accession>A0A1M5THQ0</accession>
<proteinExistence type="predicted"/>
<protein>
    <submittedName>
        <fullName evidence="2">Uncharacterized protein</fullName>
    </submittedName>
</protein>
<organism evidence="2 3">
    <name type="scientific">Bradyrhizobium erythrophlei</name>
    <dbReference type="NCBI Taxonomy" id="1437360"/>
    <lineage>
        <taxon>Bacteria</taxon>
        <taxon>Pseudomonadati</taxon>
        <taxon>Pseudomonadota</taxon>
        <taxon>Alphaproteobacteria</taxon>
        <taxon>Hyphomicrobiales</taxon>
        <taxon>Nitrobacteraceae</taxon>
        <taxon>Bradyrhizobium</taxon>
    </lineage>
</organism>
<dbReference type="Proteomes" id="UP000189796">
    <property type="component" value="Chromosome I"/>
</dbReference>
<dbReference type="AlphaFoldDB" id="A0A1M5THQ0"/>
<feature type="transmembrane region" description="Helical" evidence="1">
    <location>
        <begin position="6"/>
        <end position="24"/>
    </location>
</feature>
<gene>
    <name evidence="2" type="ORF">SAMN05443248_5021</name>
</gene>